<evidence type="ECO:0000313" key="1">
    <source>
        <dbReference type="EMBL" id="CDT82307.1"/>
    </source>
</evidence>
<accession>A0AA86WRE4</accession>
<protein>
    <submittedName>
        <fullName evidence="1">Uncharacterized protein</fullName>
    </submittedName>
</protein>
<name>A0AA86WRE4_9VIBR</name>
<gene>
    <name evidence="1" type="ORF">VCR31J2_1340016</name>
</gene>
<reference evidence="1 2" key="1">
    <citation type="submission" date="2014-06" db="EMBL/GenBank/DDBJ databases">
        <authorList>
            <person name="Le Roux F."/>
        </authorList>
    </citation>
    <scope>NUCLEOTIDE SEQUENCE [LARGE SCALE GENOMIC DNA]</scope>
    <source>
        <strain evidence="1 2">J2-31</strain>
    </source>
</reference>
<dbReference type="Proteomes" id="UP000041625">
    <property type="component" value="Unassembled WGS sequence"/>
</dbReference>
<proteinExistence type="predicted"/>
<keyword evidence="2" id="KW-1185">Reference proteome</keyword>
<evidence type="ECO:0000313" key="2">
    <source>
        <dbReference type="Proteomes" id="UP000041625"/>
    </source>
</evidence>
<dbReference type="EMBL" id="CCKJ01000040">
    <property type="protein sequence ID" value="CDT82307.1"/>
    <property type="molecule type" value="Genomic_DNA"/>
</dbReference>
<dbReference type="AlphaFoldDB" id="A0AA86WRE4"/>
<sequence>MNNLKSTINRLDEICHASFQSPEKLQEHLELIAKSKGGRKLGLLALFLS</sequence>
<comment type="caution">
    <text evidence="1">The sequence shown here is derived from an EMBL/GenBank/DDBJ whole genome shotgun (WGS) entry which is preliminary data.</text>
</comment>
<organism evidence="1 2">
    <name type="scientific">Vibrio coralliirubri</name>
    <dbReference type="NCBI Taxonomy" id="1516159"/>
    <lineage>
        <taxon>Bacteria</taxon>
        <taxon>Pseudomonadati</taxon>
        <taxon>Pseudomonadota</taxon>
        <taxon>Gammaproteobacteria</taxon>
        <taxon>Vibrionales</taxon>
        <taxon>Vibrionaceae</taxon>
        <taxon>Vibrio</taxon>
    </lineage>
</organism>